<dbReference type="EMBL" id="ML742036">
    <property type="protein sequence ID" value="KAE8153731.1"/>
    <property type="molecule type" value="Genomic_DNA"/>
</dbReference>
<feature type="non-terminal residue" evidence="1">
    <location>
        <position position="1"/>
    </location>
</feature>
<keyword evidence="2" id="KW-1185">Reference proteome</keyword>
<organism evidence="1 2">
    <name type="scientific">Aspergillus avenaceus</name>
    <dbReference type="NCBI Taxonomy" id="36643"/>
    <lineage>
        <taxon>Eukaryota</taxon>
        <taxon>Fungi</taxon>
        <taxon>Dikarya</taxon>
        <taxon>Ascomycota</taxon>
        <taxon>Pezizomycotina</taxon>
        <taxon>Eurotiomycetes</taxon>
        <taxon>Eurotiomycetidae</taxon>
        <taxon>Eurotiales</taxon>
        <taxon>Aspergillaceae</taxon>
        <taxon>Aspergillus</taxon>
        <taxon>Aspergillus subgen. Circumdati</taxon>
    </lineage>
</organism>
<sequence>MKHRVHPLFSSRSLNMLRRVRSRAASGRCSYTMALILLKPRVKTLKSWRPTSDRCCHLIWSPRFLSWLRASRLTRLGSWTAVLCGISCARYPASH</sequence>
<protein>
    <submittedName>
        <fullName evidence="1">Uncharacterized protein</fullName>
    </submittedName>
</protein>
<evidence type="ECO:0000313" key="2">
    <source>
        <dbReference type="Proteomes" id="UP000325780"/>
    </source>
</evidence>
<evidence type="ECO:0000313" key="1">
    <source>
        <dbReference type="EMBL" id="KAE8153731.1"/>
    </source>
</evidence>
<gene>
    <name evidence="1" type="ORF">BDV25DRAFT_149058</name>
</gene>
<accession>A0A5N6U6I0</accession>
<proteinExistence type="predicted"/>
<dbReference type="AlphaFoldDB" id="A0A5N6U6I0"/>
<dbReference type="Proteomes" id="UP000325780">
    <property type="component" value="Unassembled WGS sequence"/>
</dbReference>
<reference evidence="1 2" key="1">
    <citation type="submission" date="2019-04" db="EMBL/GenBank/DDBJ databases">
        <title>Friends and foes A comparative genomics study of 23 Aspergillus species from section Flavi.</title>
        <authorList>
            <consortium name="DOE Joint Genome Institute"/>
            <person name="Kjaerbolling I."/>
            <person name="Vesth T."/>
            <person name="Frisvad J.C."/>
            <person name="Nybo J.L."/>
            <person name="Theobald S."/>
            <person name="Kildgaard S."/>
            <person name="Isbrandt T."/>
            <person name="Kuo A."/>
            <person name="Sato A."/>
            <person name="Lyhne E.K."/>
            <person name="Kogle M.E."/>
            <person name="Wiebenga A."/>
            <person name="Kun R.S."/>
            <person name="Lubbers R.J."/>
            <person name="Makela M.R."/>
            <person name="Barry K."/>
            <person name="Chovatia M."/>
            <person name="Clum A."/>
            <person name="Daum C."/>
            <person name="Haridas S."/>
            <person name="He G."/>
            <person name="LaButti K."/>
            <person name="Lipzen A."/>
            <person name="Mondo S."/>
            <person name="Riley R."/>
            <person name="Salamov A."/>
            <person name="Simmons B.A."/>
            <person name="Magnuson J.K."/>
            <person name="Henrissat B."/>
            <person name="Mortensen U.H."/>
            <person name="Larsen T.O."/>
            <person name="Devries R.P."/>
            <person name="Grigoriev I.V."/>
            <person name="Machida M."/>
            <person name="Baker S.E."/>
            <person name="Andersen M.R."/>
        </authorList>
    </citation>
    <scope>NUCLEOTIDE SEQUENCE [LARGE SCALE GENOMIC DNA]</scope>
    <source>
        <strain evidence="1 2">IBT 18842</strain>
    </source>
</reference>
<name>A0A5N6U6I0_ASPAV</name>